<dbReference type="EC" id="3.1.4.-" evidence="2"/>
<gene>
    <name evidence="4" type="ORF">HLI_12010</name>
</gene>
<dbReference type="PANTHER" id="PTHR11124">
    <property type="entry name" value="VACUOLAR SORTING PROTEIN VPS29"/>
    <property type="match status" value="1"/>
</dbReference>
<dbReference type="NCBIfam" id="TIGR00040">
    <property type="entry name" value="yfcE"/>
    <property type="match status" value="1"/>
</dbReference>
<dbReference type="InterPro" id="IPR000979">
    <property type="entry name" value="Phosphodiesterase_MJ0936/Vps29"/>
</dbReference>
<dbReference type="SUPFAM" id="SSF56300">
    <property type="entry name" value="Metallo-dependent phosphatases"/>
    <property type="match status" value="1"/>
</dbReference>
<sequence>MNLLVISDTHMPEKARQLPRRLIEELPAADMIIHAGDWKSLDIYEQLKTYAPVVGVYGNIDEEDIRGVFPYKQKVECEGYTIGIVHGHGEKKTTEKRALEAFEEVPVDLLIFGHSHIPVLRYFKKTLLFNPGSVTDKRRLPFYSFGKITLEKDCLHAEHIFFKK</sequence>
<evidence type="ECO:0000259" key="3">
    <source>
        <dbReference type="Pfam" id="PF12850"/>
    </source>
</evidence>
<dbReference type="AlphaFoldDB" id="A0A410MDU1"/>
<accession>A0A410MDU1</accession>
<dbReference type="EMBL" id="CP026118">
    <property type="protein sequence ID" value="QAS52867.1"/>
    <property type="molecule type" value="Genomic_DNA"/>
</dbReference>
<dbReference type="Proteomes" id="UP000287756">
    <property type="component" value="Chromosome"/>
</dbReference>
<comment type="similarity">
    <text evidence="1 2">Belongs to the metallophosphoesterase superfamily. YfcE family.</text>
</comment>
<keyword evidence="2" id="KW-0479">Metal-binding</keyword>
<organism evidence="4 5">
    <name type="scientific">Halobacillus litoralis</name>
    <dbReference type="NCBI Taxonomy" id="45668"/>
    <lineage>
        <taxon>Bacteria</taxon>
        <taxon>Bacillati</taxon>
        <taxon>Bacillota</taxon>
        <taxon>Bacilli</taxon>
        <taxon>Bacillales</taxon>
        <taxon>Bacillaceae</taxon>
        <taxon>Halobacillus</taxon>
    </lineage>
</organism>
<dbReference type="InterPro" id="IPR029052">
    <property type="entry name" value="Metallo-depent_PP-like"/>
</dbReference>
<reference evidence="4 5" key="1">
    <citation type="submission" date="2018-01" db="EMBL/GenBank/DDBJ databases">
        <title>The whole genome sequencing and assembly of Halobacillus litoralis ERB031 strain.</title>
        <authorList>
            <person name="Lee S.-J."/>
            <person name="Park M.-K."/>
            <person name="Kim J.-Y."/>
            <person name="Lee Y.-J."/>
            <person name="Yi H."/>
            <person name="Bahn Y.-S."/>
            <person name="Kim J.F."/>
            <person name="Lee D.-W."/>
        </authorList>
    </citation>
    <scope>NUCLEOTIDE SEQUENCE [LARGE SCALE GENOMIC DNA]</scope>
    <source>
        <strain evidence="4 5">ERB 031</strain>
    </source>
</reference>
<name>A0A410MDU1_9BACI</name>
<comment type="cofactor">
    <cofactor evidence="2">
        <name>a divalent metal cation</name>
        <dbReference type="ChEBI" id="CHEBI:60240"/>
    </cofactor>
</comment>
<protein>
    <recommendedName>
        <fullName evidence="2">Phosphoesterase</fullName>
        <ecNumber evidence="2">3.1.4.-</ecNumber>
    </recommendedName>
</protein>
<dbReference type="RefSeq" id="WP_128525145.1">
    <property type="nucleotide sequence ID" value="NZ_CANLVY010000001.1"/>
</dbReference>
<evidence type="ECO:0000256" key="1">
    <source>
        <dbReference type="ARBA" id="ARBA00008950"/>
    </source>
</evidence>
<dbReference type="GO" id="GO:0046872">
    <property type="term" value="F:metal ion binding"/>
    <property type="evidence" value="ECO:0007669"/>
    <property type="project" value="UniProtKB-KW"/>
</dbReference>
<dbReference type="Gene3D" id="3.60.21.10">
    <property type="match status" value="1"/>
</dbReference>
<evidence type="ECO:0000313" key="5">
    <source>
        <dbReference type="Proteomes" id="UP000287756"/>
    </source>
</evidence>
<evidence type="ECO:0000256" key="2">
    <source>
        <dbReference type="RuleBase" id="RU362039"/>
    </source>
</evidence>
<evidence type="ECO:0000313" key="4">
    <source>
        <dbReference type="EMBL" id="QAS52867.1"/>
    </source>
</evidence>
<dbReference type="OrthoDB" id="9800565at2"/>
<dbReference type="InterPro" id="IPR024654">
    <property type="entry name" value="Calcineurin-like_PHP_lpxH"/>
</dbReference>
<dbReference type="GO" id="GO:0016787">
    <property type="term" value="F:hydrolase activity"/>
    <property type="evidence" value="ECO:0007669"/>
    <property type="project" value="UniProtKB-UniRule"/>
</dbReference>
<dbReference type="Pfam" id="PF12850">
    <property type="entry name" value="Metallophos_2"/>
    <property type="match status" value="1"/>
</dbReference>
<dbReference type="KEGG" id="hli:HLI_12010"/>
<feature type="domain" description="Calcineurin-like phosphoesterase" evidence="3">
    <location>
        <begin position="1"/>
        <end position="149"/>
    </location>
</feature>
<proteinExistence type="inferred from homology"/>